<gene>
    <name evidence="4" type="ORF">Ocin01_16343</name>
</gene>
<proteinExistence type="predicted"/>
<reference evidence="4 5" key="1">
    <citation type="journal article" date="2016" name="Genome Biol. Evol.">
        <title>Gene Family Evolution Reflects Adaptation to Soil Environmental Stressors in the Genome of the Collembolan Orchesella cincta.</title>
        <authorList>
            <person name="Faddeeva-Vakhrusheva A."/>
            <person name="Derks M.F."/>
            <person name="Anvar S.Y."/>
            <person name="Agamennone V."/>
            <person name="Suring W."/>
            <person name="Smit S."/>
            <person name="van Straalen N.M."/>
            <person name="Roelofs D."/>
        </authorList>
    </citation>
    <scope>NUCLEOTIDE SEQUENCE [LARGE SCALE GENOMIC DNA]</scope>
    <source>
        <tissue evidence="4">Mixed pool</tissue>
    </source>
</reference>
<evidence type="ECO:0000313" key="4">
    <source>
        <dbReference type="EMBL" id="ODM90333.1"/>
    </source>
</evidence>
<comment type="caution">
    <text evidence="4">The sequence shown here is derived from an EMBL/GenBank/DDBJ whole genome shotgun (WGS) entry which is preliminary data.</text>
</comment>
<feature type="region of interest" description="Disordered" evidence="2">
    <location>
        <begin position="1"/>
        <end position="29"/>
    </location>
</feature>
<feature type="domain" description="C2H2-type" evidence="3">
    <location>
        <begin position="385"/>
        <end position="412"/>
    </location>
</feature>
<organism evidence="4 5">
    <name type="scientific">Orchesella cincta</name>
    <name type="common">Springtail</name>
    <name type="synonym">Podura cincta</name>
    <dbReference type="NCBI Taxonomy" id="48709"/>
    <lineage>
        <taxon>Eukaryota</taxon>
        <taxon>Metazoa</taxon>
        <taxon>Ecdysozoa</taxon>
        <taxon>Arthropoda</taxon>
        <taxon>Hexapoda</taxon>
        <taxon>Collembola</taxon>
        <taxon>Entomobryomorpha</taxon>
        <taxon>Entomobryoidea</taxon>
        <taxon>Orchesellidae</taxon>
        <taxon>Orchesellinae</taxon>
        <taxon>Orchesella</taxon>
    </lineage>
</organism>
<dbReference type="EMBL" id="LJIJ01002028">
    <property type="protein sequence ID" value="ODM90333.1"/>
    <property type="molecule type" value="Genomic_DNA"/>
</dbReference>
<sequence length="447" mass="49726">MIFSGSRMSGSGRKGPGNRESSAPSSSFGKTSCLMCHTPVYINLTGSSTAAEAEERRKMVKALCDFRQFTLAIPDNCSETNFPFCVVCKERLERFSKEWDALQTTFVEIEGSVADGEIQRSGYRSGMLPVDKELEKQKCSVLADMILEGYRVKLLERSKKQFASAMSSTALTNGVPNHDFRRAICPATSTTAGQSSCDLDESQIEDSVAIPISASQVGETWRMETDCGPALSITNIRTVELDQNSDGMGRVVVKQEPSPQKDENEEERRTTKDTKLASPHRRLWCGGIEIYRMPPPDSGSKLPKRFQCSRCSFNLLAKRGAKGGNVETPLQKMRAHVRAVHLRRVTANTRAETESDYYRKRPGRPKKVQPTVTARIGRPRARRTFKCFVCGRLFSKEVLLESHLSRHEADNPKPARTDDGEFPVSAEIGIVNAQVGNPKYIMELVDV</sequence>
<keyword evidence="1" id="KW-0862">Zinc</keyword>
<evidence type="ECO:0000259" key="3">
    <source>
        <dbReference type="PROSITE" id="PS50157"/>
    </source>
</evidence>
<feature type="compositionally biased region" description="Low complexity" evidence="2">
    <location>
        <begin position="1"/>
        <end position="11"/>
    </location>
</feature>
<dbReference type="AlphaFoldDB" id="A0A1D2MBJ1"/>
<keyword evidence="5" id="KW-1185">Reference proteome</keyword>
<keyword evidence="1" id="KW-0479">Metal-binding</keyword>
<protein>
    <submittedName>
        <fullName evidence="4">Zinc-responsive transcriptional regulator ZAP1</fullName>
    </submittedName>
</protein>
<feature type="compositionally biased region" description="Polar residues" evidence="2">
    <location>
        <begin position="19"/>
        <end position="29"/>
    </location>
</feature>
<dbReference type="Proteomes" id="UP000094527">
    <property type="component" value="Unassembled WGS sequence"/>
</dbReference>
<dbReference type="PROSITE" id="PS00028">
    <property type="entry name" value="ZINC_FINGER_C2H2_1"/>
    <property type="match status" value="1"/>
</dbReference>
<feature type="region of interest" description="Disordered" evidence="2">
    <location>
        <begin position="244"/>
        <end position="278"/>
    </location>
</feature>
<accession>A0A1D2MBJ1</accession>
<dbReference type="InterPro" id="IPR013087">
    <property type="entry name" value="Znf_C2H2_type"/>
</dbReference>
<name>A0A1D2MBJ1_ORCCI</name>
<dbReference type="PROSITE" id="PS50157">
    <property type="entry name" value="ZINC_FINGER_C2H2_2"/>
    <property type="match status" value="1"/>
</dbReference>
<evidence type="ECO:0000256" key="2">
    <source>
        <dbReference type="SAM" id="MobiDB-lite"/>
    </source>
</evidence>
<dbReference type="GO" id="GO:0008270">
    <property type="term" value="F:zinc ion binding"/>
    <property type="evidence" value="ECO:0007669"/>
    <property type="project" value="UniProtKB-KW"/>
</dbReference>
<feature type="compositionally biased region" description="Basic and acidic residues" evidence="2">
    <location>
        <begin position="259"/>
        <end position="275"/>
    </location>
</feature>
<evidence type="ECO:0000313" key="5">
    <source>
        <dbReference type="Proteomes" id="UP000094527"/>
    </source>
</evidence>
<keyword evidence="1" id="KW-0863">Zinc-finger</keyword>
<evidence type="ECO:0000256" key="1">
    <source>
        <dbReference type="PROSITE-ProRule" id="PRU00042"/>
    </source>
</evidence>